<evidence type="ECO:0000256" key="1">
    <source>
        <dbReference type="SAM" id="MobiDB-lite"/>
    </source>
</evidence>
<proteinExistence type="predicted"/>
<sequence length="187" mass="20338">MVTTDENASDQSNSSGVLPTSDNQYLVFRRSEPETIVPGQLFNPKTGVTILGEAAALGWIPPTMPQMSESGCPEEIRLWYTAGWTLSPTGDPIIDTESVTVNMSKMTGEVVDRGRALLTQYLKEIPRMRQRSTQDIISLVATAGDLIATQVGLPARSVAVTMRSIDTMSHALGWNTDENAWAPIKIS</sequence>
<comment type="caution">
    <text evidence="2">The sequence shown here is derived from an EMBL/GenBank/DDBJ whole genome shotgun (WGS) entry which is preliminary data.</text>
</comment>
<name>A0A4Q1BW00_TREME</name>
<evidence type="ECO:0000313" key="3">
    <source>
        <dbReference type="Proteomes" id="UP000289152"/>
    </source>
</evidence>
<accession>A0A4Q1BW00</accession>
<dbReference type="Proteomes" id="UP000289152">
    <property type="component" value="Unassembled WGS sequence"/>
</dbReference>
<keyword evidence="3" id="KW-1185">Reference proteome</keyword>
<evidence type="ECO:0000313" key="2">
    <source>
        <dbReference type="EMBL" id="RXK42334.1"/>
    </source>
</evidence>
<feature type="region of interest" description="Disordered" evidence="1">
    <location>
        <begin position="1"/>
        <end position="20"/>
    </location>
</feature>
<dbReference type="InParanoid" id="A0A4Q1BW00"/>
<organism evidence="2 3">
    <name type="scientific">Tremella mesenterica</name>
    <name type="common">Jelly fungus</name>
    <dbReference type="NCBI Taxonomy" id="5217"/>
    <lineage>
        <taxon>Eukaryota</taxon>
        <taxon>Fungi</taxon>
        <taxon>Dikarya</taxon>
        <taxon>Basidiomycota</taxon>
        <taxon>Agaricomycotina</taxon>
        <taxon>Tremellomycetes</taxon>
        <taxon>Tremellales</taxon>
        <taxon>Tremellaceae</taxon>
        <taxon>Tremella</taxon>
    </lineage>
</organism>
<reference evidence="2 3" key="1">
    <citation type="submission" date="2016-06" db="EMBL/GenBank/DDBJ databases">
        <title>Evolution of pathogenesis and genome organization in the Tremellales.</title>
        <authorList>
            <person name="Cuomo C."/>
            <person name="Litvintseva A."/>
            <person name="Heitman J."/>
            <person name="Chen Y."/>
            <person name="Sun S."/>
            <person name="Springer D."/>
            <person name="Dromer F."/>
            <person name="Young S."/>
            <person name="Zeng Q."/>
            <person name="Chapman S."/>
            <person name="Gujja S."/>
            <person name="Saif S."/>
            <person name="Birren B."/>
        </authorList>
    </citation>
    <scope>NUCLEOTIDE SEQUENCE [LARGE SCALE GENOMIC DNA]</scope>
    <source>
        <strain evidence="2 3">ATCC 28783</strain>
    </source>
</reference>
<dbReference type="EMBL" id="SDIL01000002">
    <property type="protein sequence ID" value="RXK42334.1"/>
    <property type="molecule type" value="Genomic_DNA"/>
</dbReference>
<protein>
    <submittedName>
        <fullName evidence="2">Uncharacterized protein</fullName>
    </submittedName>
</protein>
<dbReference type="VEuPathDB" id="FungiDB:TREMEDRAFT_63523"/>
<dbReference type="AlphaFoldDB" id="A0A4Q1BW00"/>
<gene>
    <name evidence="2" type="ORF">M231_00324</name>
</gene>